<protein>
    <recommendedName>
        <fullName evidence="2">DUF6259 domain-containing protein</fullName>
    </recommendedName>
</protein>
<dbReference type="AlphaFoldDB" id="A0A7C4PGA9"/>
<keyword evidence="1" id="KW-0472">Membrane</keyword>
<name>A0A7C4PGA9_9CHLR</name>
<dbReference type="Pfam" id="PF19773">
    <property type="entry name" value="DUF6259"/>
    <property type="match status" value="1"/>
</dbReference>
<dbReference type="Gene3D" id="3.20.20.80">
    <property type="entry name" value="Glycosidases"/>
    <property type="match status" value="1"/>
</dbReference>
<dbReference type="EMBL" id="DSYK01000343">
    <property type="protein sequence ID" value="HGS21581.1"/>
    <property type="molecule type" value="Genomic_DNA"/>
</dbReference>
<evidence type="ECO:0000259" key="2">
    <source>
        <dbReference type="Pfam" id="PF19773"/>
    </source>
</evidence>
<dbReference type="InterPro" id="IPR046226">
    <property type="entry name" value="DUF6259"/>
</dbReference>
<organism evidence="3">
    <name type="scientific">Anaerolinea thermolimosa</name>
    <dbReference type="NCBI Taxonomy" id="229919"/>
    <lineage>
        <taxon>Bacteria</taxon>
        <taxon>Bacillati</taxon>
        <taxon>Chloroflexota</taxon>
        <taxon>Anaerolineae</taxon>
        <taxon>Anaerolineales</taxon>
        <taxon>Anaerolineaceae</taxon>
        <taxon>Anaerolinea</taxon>
    </lineage>
</organism>
<evidence type="ECO:0000313" key="3">
    <source>
        <dbReference type="EMBL" id="HGS21581.1"/>
    </source>
</evidence>
<accession>A0A7C4PGA9</accession>
<feature type="transmembrane region" description="Helical" evidence="1">
    <location>
        <begin position="6"/>
        <end position="27"/>
    </location>
</feature>
<proteinExistence type="predicted"/>
<feature type="domain" description="DUF6259" evidence="2">
    <location>
        <begin position="295"/>
        <end position="524"/>
    </location>
</feature>
<keyword evidence="1" id="KW-0812">Transmembrane</keyword>
<comment type="caution">
    <text evidence="3">The sequence shown here is derived from an EMBL/GenBank/DDBJ whole genome shotgun (WGS) entry which is preliminary data.</text>
</comment>
<gene>
    <name evidence="3" type="ORF">ENT37_06905</name>
</gene>
<sequence>MRWLRWIAGALGGILVVLLVMVVLGVLRVRRMEGLKTPIPAETPSPLVLDNAVENTLRLQTRDGELVFDKTDGNLLAVVDRASGEKLIYSSAQGALWRLAFNYSGQTVASTDYSPAGARSFQYQWLPEQNELVLQYLLDPSAGKGISVEVRVKPVGESQFDFQLTLQNHQGYEVAEVRFPDGWMTQRESIREALLPIMPGVILNQGFFAQGGKDAVVVYPGWPGVFADFTGIRTAGGQVVLYTTPVAPPLTPITYGFKFTGCSGQTSICWVHVIKPRVSPEKTWASPVLHIRIGGGWGEAMEAYRTDAGIDRVKSLGEKLGPLFEKVSRAPLLKADASQLGLSFVDYPALLNRLPAPGLIHLVGYGPGGFDRNYPDFLPPDPRFGTTKDLARVAEEIRARGLLLMPYTNPTWWDGKSPTLRTLPKEVRLLDVVVVNDQGMHLEECYGCPTDPHYGYVVSPYATFVQERLQRLMDDFSALKIADILFEDQIGARAAVYDYNKAAPSPDSYLQGWIEHTRAFREMLLATEGGFDQLVETEVGFHGSVMLLERRGETSSWWGEGNWRYYPFVTQVARDRVFFYQHNLAPETFTHNKATLGWNAAMGYQLSYDLFRSQYGGGVDDEMLGVVVAFQSRAFASYAGERVQGYTSLNENVTQTDFETATVFYNWDAGKTYSLGDYSVPGNGFLLLKKDGSLVAGIFNRYNGEMLSPGEHYLIEEREKGAILIRQPKGKNTPLRVKLLPEWGNEQNLVARAFSEDGRMLQQKDVSVVGKFIILDYQRKLGDEKIAWYQISAK</sequence>
<keyword evidence="1" id="KW-1133">Transmembrane helix</keyword>
<reference evidence="3" key="1">
    <citation type="journal article" date="2020" name="mSystems">
        <title>Genome- and Community-Level Interaction Insights into Carbon Utilization and Element Cycling Functions of Hydrothermarchaeota in Hydrothermal Sediment.</title>
        <authorList>
            <person name="Zhou Z."/>
            <person name="Liu Y."/>
            <person name="Xu W."/>
            <person name="Pan J."/>
            <person name="Luo Z.H."/>
            <person name="Li M."/>
        </authorList>
    </citation>
    <scope>NUCLEOTIDE SEQUENCE [LARGE SCALE GENOMIC DNA]</scope>
    <source>
        <strain evidence="3">SpSt-573</strain>
    </source>
</reference>
<evidence type="ECO:0000256" key="1">
    <source>
        <dbReference type="SAM" id="Phobius"/>
    </source>
</evidence>